<evidence type="ECO:0000256" key="5">
    <source>
        <dbReference type="ARBA" id="ARBA00023242"/>
    </source>
</evidence>
<dbReference type="PANTHER" id="PTHR23061">
    <property type="entry name" value="DNA POLYMERASE 2 ALPHA 70 KDA SUBUNIT"/>
    <property type="match status" value="1"/>
</dbReference>
<keyword evidence="5" id="KW-0539">Nucleus</keyword>
<dbReference type="InterPro" id="IPR007185">
    <property type="entry name" value="DNA_pol_a/d/e_bsu"/>
</dbReference>
<dbReference type="GeneID" id="34622763"/>
<dbReference type="GO" id="GO:0005658">
    <property type="term" value="C:alpha DNA polymerase:primase complex"/>
    <property type="evidence" value="ECO:0007669"/>
    <property type="project" value="TreeGrafter"/>
</dbReference>
<protein>
    <recommendedName>
        <fullName evidence="3">DNA polymerase alpha subunit B</fullName>
    </recommendedName>
</protein>
<reference evidence="8" key="1">
    <citation type="submission" date="2025-08" db="UniProtKB">
        <authorList>
            <consortium name="RefSeq"/>
        </authorList>
    </citation>
    <scope>IDENTIFICATION</scope>
</reference>
<evidence type="ECO:0000256" key="4">
    <source>
        <dbReference type="ARBA" id="ARBA00022705"/>
    </source>
</evidence>
<proteinExistence type="inferred from homology"/>
<evidence type="ECO:0000313" key="7">
    <source>
        <dbReference type="Proteomes" id="UP000515125"/>
    </source>
</evidence>
<keyword evidence="4" id="KW-0235">DNA replication</keyword>
<dbReference type="GO" id="GO:0003677">
    <property type="term" value="F:DNA binding"/>
    <property type="evidence" value="ECO:0007669"/>
    <property type="project" value="InterPro"/>
</dbReference>
<dbReference type="OrthoDB" id="336885at2759"/>
<comment type="similarity">
    <text evidence="2">Belongs to the DNA polymerase alpha subunit B family.</text>
</comment>
<dbReference type="RefSeq" id="XP_026190643.1">
    <property type="nucleotide sequence ID" value="XM_026334858.1"/>
</dbReference>
<gene>
    <name evidence="8" type="primary">LOC34622763</name>
</gene>
<dbReference type="AlphaFoldDB" id="A0A6P6RS63"/>
<dbReference type="GO" id="GO:0006270">
    <property type="term" value="P:DNA replication initiation"/>
    <property type="evidence" value="ECO:0007669"/>
    <property type="project" value="TreeGrafter"/>
</dbReference>
<evidence type="ECO:0000313" key="8">
    <source>
        <dbReference type="RefSeq" id="XP_026190643.1"/>
    </source>
</evidence>
<evidence type="ECO:0000256" key="3">
    <source>
        <dbReference type="ARBA" id="ARBA00018596"/>
    </source>
</evidence>
<dbReference type="PANTHER" id="PTHR23061:SF12">
    <property type="entry name" value="DNA POLYMERASE ALPHA SUBUNIT B"/>
    <property type="match status" value="1"/>
</dbReference>
<comment type="subcellular location">
    <subcellularLocation>
        <location evidence="1">Nucleus</location>
    </subcellularLocation>
</comment>
<evidence type="ECO:0000259" key="6">
    <source>
        <dbReference type="Pfam" id="PF04042"/>
    </source>
</evidence>
<dbReference type="Proteomes" id="UP000515125">
    <property type="component" value="Unplaced"/>
</dbReference>
<name>A0A6P6RS63_9EIME</name>
<sequence length="524" mass="57218">MNTEEPLLDRAGVFMQLQELLTPGSSSSVLELVPPDTRAVWHFLGNTLAETASNHARAGELSEVQQEKALQRLQQLLEAAATGQTVPIENSSEGSSPLLLNGIIPQVLAHKPFTELKDFVGEVRMLLQDGYGHQLLVSALHCGVPVPWPVQAISLMPQNPDFLILDTLGAVRRRSSVLQQQQQHQQQQEQSIDVGSSYKKQNVHIMMASCSFLVPVVNGGWMLRRNALNGLLSAIRELLPHVVILFGPIISWLNLQQPATASGSNAKDPSARRCAPLLQTPEFSLAYAEFFRRLSAAVQGLRTRVVIIPSCRDAMNPEPIPQPPYLAAAEQHLQQLLPNTVHCLGNPCLIQVNDTHLLVSSADPLAEIAGDALRSRASESSAEDGLQQICRALLRQRTLFPRGASPRIPLDCGRLKPLMFDGDNTPHIVAFPSAALTQLQTRGGPSAGACAVDGRIFVSPFNPQDRLEDAFDVTNLYIRPPAEGAEGGDVPAKDADMQLNERVTVRYSIYRPRTPYKTTPAATF</sequence>
<accession>A0A6P6RS63</accession>
<feature type="domain" description="DNA polymerase alpha/delta/epsilon subunit B" evidence="6">
    <location>
        <begin position="226"/>
        <end position="433"/>
    </location>
</feature>
<dbReference type="InterPro" id="IPR016722">
    <property type="entry name" value="DNA_pol_alpha_bsu"/>
</dbReference>
<evidence type="ECO:0000256" key="1">
    <source>
        <dbReference type="ARBA" id="ARBA00004123"/>
    </source>
</evidence>
<organism evidence="7 8">
    <name type="scientific">Cyclospora cayetanensis</name>
    <dbReference type="NCBI Taxonomy" id="88456"/>
    <lineage>
        <taxon>Eukaryota</taxon>
        <taxon>Sar</taxon>
        <taxon>Alveolata</taxon>
        <taxon>Apicomplexa</taxon>
        <taxon>Conoidasida</taxon>
        <taxon>Coccidia</taxon>
        <taxon>Eucoccidiorida</taxon>
        <taxon>Eimeriorina</taxon>
        <taxon>Eimeriidae</taxon>
        <taxon>Cyclospora</taxon>
    </lineage>
</organism>
<keyword evidence="7" id="KW-1185">Reference proteome</keyword>
<dbReference type="Gene3D" id="3.60.21.60">
    <property type="match status" value="1"/>
</dbReference>
<evidence type="ECO:0000256" key="2">
    <source>
        <dbReference type="ARBA" id="ARBA00007299"/>
    </source>
</evidence>
<dbReference type="Pfam" id="PF04042">
    <property type="entry name" value="DNA_pol_E_B"/>
    <property type="match status" value="1"/>
</dbReference>